<evidence type="ECO:0000313" key="2">
    <source>
        <dbReference type="Proteomes" id="UP000217790"/>
    </source>
</evidence>
<dbReference type="EMBL" id="KZ293682">
    <property type="protein sequence ID" value="PBK86771.1"/>
    <property type="molecule type" value="Genomic_DNA"/>
</dbReference>
<keyword evidence="2" id="KW-1185">Reference proteome</keyword>
<feature type="non-terminal residue" evidence="1">
    <location>
        <position position="92"/>
    </location>
</feature>
<sequence length="92" mass="9836">MTSGTTSQRLGVLPLVIGMPVMITSNFDMQVGIVNGATGILDHVCYKCDKDGRHYALSCIVSLVSMSSPSLSGLQKNQVVALPDSVDLIFRH</sequence>
<proteinExistence type="predicted"/>
<dbReference type="InParanoid" id="A0A2H3CUQ8"/>
<accession>A0A2H3CUQ8</accession>
<evidence type="ECO:0000313" key="1">
    <source>
        <dbReference type="EMBL" id="PBK86771.1"/>
    </source>
</evidence>
<evidence type="ECO:0008006" key="3">
    <source>
        <dbReference type="Google" id="ProtNLM"/>
    </source>
</evidence>
<reference evidence="2" key="1">
    <citation type="journal article" date="2017" name="Nat. Ecol. Evol.">
        <title>Genome expansion and lineage-specific genetic innovations in the forest pathogenic fungi Armillaria.</title>
        <authorList>
            <person name="Sipos G."/>
            <person name="Prasanna A.N."/>
            <person name="Walter M.C."/>
            <person name="O'Connor E."/>
            <person name="Balint B."/>
            <person name="Krizsan K."/>
            <person name="Kiss B."/>
            <person name="Hess J."/>
            <person name="Varga T."/>
            <person name="Slot J."/>
            <person name="Riley R."/>
            <person name="Boka B."/>
            <person name="Rigling D."/>
            <person name="Barry K."/>
            <person name="Lee J."/>
            <person name="Mihaltcheva S."/>
            <person name="LaButti K."/>
            <person name="Lipzen A."/>
            <person name="Waldron R."/>
            <person name="Moloney N.M."/>
            <person name="Sperisen C."/>
            <person name="Kredics L."/>
            <person name="Vagvoelgyi C."/>
            <person name="Patrignani A."/>
            <person name="Fitzpatrick D."/>
            <person name="Nagy I."/>
            <person name="Doyle S."/>
            <person name="Anderson J.B."/>
            <person name="Grigoriev I.V."/>
            <person name="Gueldener U."/>
            <person name="Muensterkoetter M."/>
            <person name="Nagy L.G."/>
        </authorList>
    </citation>
    <scope>NUCLEOTIDE SEQUENCE [LARGE SCALE GENOMIC DNA]</scope>
    <source>
        <strain evidence="2">Ar21-2</strain>
    </source>
</reference>
<name>A0A2H3CUQ8_ARMGA</name>
<organism evidence="1 2">
    <name type="scientific">Armillaria gallica</name>
    <name type="common">Bulbous honey fungus</name>
    <name type="synonym">Armillaria bulbosa</name>
    <dbReference type="NCBI Taxonomy" id="47427"/>
    <lineage>
        <taxon>Eukaryota</taxon>
        <taxon>Fungi</taxon>
        <taxon>Dikarya</taxon>
        <taxon>Basidiomycota</taxon>
        <taxon>Agaricomycotina</taxon>
        <taxon>Agaricomycetes</taxon>
        <taxon>Agaricomycetidae</taxon>
        <taxon>Agaricales</taxon>
        <taxon>Marasmiineae</taxon>
        <taxon>Physalacriaceae</taxon>
        <taxon>Armillaria</taxon>
    </lineage>
</organism>
<dbReference type="AlphaFoldDB" id="A0A2H3CUQ8"/>
<protein>
    <recommendedName>
        <fullName evidence="3">DNA helicase</fullName>
    </recommendedName>
</protein>
<dbReference type="STRING" id="47427.A0A2H3CUQ8"/>
<gene>
    <name evidence="1" type="ORF">ARMGADRAFT_939946</name>
</gene>
<dbReference type="OrthoDB" id="432234at2759"/>
<dbReference type="Proteomes" id="UP000217790">
    <property type="component" value="Unassembled WGS sequence"/>
</dbReference>